<keyword evidence="7" id="KW-0812">Transmembrane</keyword>
<dbReference type="RefSeq" id="XP_004830789.1">
    <property type="nucleotide sequence ID" value="XM_004830732.1"/>
</dbReference>
<evidence type="ECO:0000256" key="3">
    <source>
        <dbReference type="ARBA" id="ARBA00023274"/>
    </source>
</evidence>
<name>L0B0T1_THEEQ</name>
<feature type="transmembrane region" description="Helical" evidence="7">
    <location>
        <begin position="58"/>
        <end position="79"/>
    </location>
</feature>
<evidence type="ECO:0000313" key="8">
    <source>
        <dbReference type="EMBL" id="AFZ81123.1"/>
    </source>
</evidence>
<dbReference type="AlphaFoldDB" id="L0B0T1"/>
<accession>L0B0T1</accession>
<comment type="similarity">
    <text evidence="1 4">Belongs to the eukaryotic ribosomal protein eS24 family.</text>
</comment>
<evidence type="ECO:0000256" key="6">
    <source>
        <dbReference type="SAM" id="MobiDB-lite"/>
    </source>
</evidence>
<dbReference type="GO" id="GO:1990904">
    <property type="term" value="C:ribonucleoprotein complex"/>
    <property type="evidence" value="ECO:0007669"/>
    <property type="project" value="UniProtKB-KW"/>
</dbReference>
<organism evidence="8 9">
    <name type="scientific">Theileria equi strain WA</name>
    <dbReference type="NCBI Taxonomy" id="1537102"/>
    <lineage>
        <taxon>Eukaryota</taxon>
        <taxon>Sar</taxon>
        <taxon>Alveolata</taxon>
        <taxon>Apicomplexa</taxon>
        <taxon>Aconoidasida</taxon>
        <taxon>Piroplasmida</taxon>
        <taxon>Theileriidae</taxon>
        <taxon>Theileria</taxon>
    </lineage>
</organism>
<evidence type="ECO:0000313" key="9">
    <source>
        <dbReference type="Proteomes" id="UP000031512"/>
    </source>
</evidence>
<dbReference type="InterPro" id="IPR053709">
    <property type="entry name" value="eRP_eS24_sf"/>
</dbReference>
<sequence length="135" mass="15564">MSSNDQFTVRVKKFISNPLLSRKQFCIEILHPGRSNVSKTELKERIAKQFKIKDSKTVVLFGLKTLFGGGISTGFGLIYDNMSSLKRYERHYRLVRLGLEQVETKMGRRAKKELKNRRKKVRGKDKAKCSAGKKK</sequence>
<evidence type="ECO:0000256" key="1">
    <source>
        <dbReference type="ARBA" id="ARBA00009680"/>
    </source>
</evidence>
<dbReference type="GO" id="GO:0005840">
    <property type="term" value="C:ribosome"/>
    <property type="evidence" value="ECO:0007669"/>
    <property type="project" value="UniProtKB-KW"/>
</dbReference>
<dbReference type="STRING" id="1537102.L0B0T1"/>
<gene>
    <name evidence="8" type="ORF">BEWA_005310</name>
</gene>
<dbReference type="EMBL" id="CP001670">
    <property type="protein sequence ID" value="AFZ81123.1"/>
    <property type="molecule type" value="Genomic_DNA"/>
</dbReference>
<dbReference type="Proteomes" id="UP000031512">
    <property type="component" value="Chromosome 3"/>
</dbReference>
<feature type="region of interest" description="Disordered" evidence="6">
    <location>
        <begin position="106"/>
        <end position="135"/>
    </location>
</feature>
<evidence type="ECO:0000256" key="7">
    <source>
        <dbReference type="SAM" id="Phobius"/>
    </source>
</evidence>
<dbReference type="eggNOG" id="KOG3424">
    <property type="taxonomic scope" value="Eukaryota"/>
</dbReference>
<dbReference type="InterPro" id="IPR018098">
    <property type="entry name" value="Ribosomal_eS24_CS"/>
</dbReference>
<dbReference type="SUPFAM" id="SSF54189">
    <property type="entry name" value="Ribosomal proteins S24e, L23 and L15e"/>
    <property type="match status" value="1"/>
</dbReference>
<dbReference type="InterPro" id="IPR001976">
    <property type="entry name" value="Ribosomal_eS24"/>
</dbReference>
<feature type="compositionally biased region" description="Basic residues" evidence="6">
    <location>
        <begin position="107"/>
        <end position="135"/>
    </location>
</feature>
<keyword evidence="3 4" id="KW-0687">Ribonucleoprotein</keyword>
<proteinExistence type="inferred from homology"/>
<dbReference type="GO" id="GO:0006412">
    <property type="term" value="P:translation"/>
    <property type="evidence" value="ECO:0007669"/>
    <property type="project" value="InterPro"/>
</dbReference>
<keyword evidence="7" id="KW-1133">Transmembrane helix</keyword>
<keyword evidence="2 4" id="KW-0689">Ribosomal protein</keyword>
<dbReference type="InterPro" id="IPR012678">
    <property type="entry name" value="Ribosomal_uL23/eL15/eS24_sf"/>
</dbReference>
<evidence type="ECO:0000256" key="4">
    <source>
        <dbReference type="RuleBase" id="RU004381"/>
    </source>
</evidence>
<dbReference type="PROSITE" id="PS00529">
    <property type="entry name" value="RIBOSOMAL_S24E"/>
    <property type="match status" value="1"/>
</dbReference>
<evidence type="ECO:0000256" key="5">
    <source>
        <dbReference type="RuleBase" id="RU004383"/>
    </source>
</evidence>
<dbReference type="PANTHER" id="PTHR10496">
    <property type="entry name" value="40S RIBOSOMAL PROTEIN S24"/>
    <property type="match status" value="1"/>
</dbReference>
<keyword evidence="9" id="KW-1185">Reference proteome</keyword>
<dbReference type="Gene3D" id="3.30.70.3370">
    <property type="match status" value="1"/>
</dbReference>
<dbReference type="GeneID" id="15805473"/>
<protein>
    <recommendedName>
        <fullName evidence="5">40S ribosomal protein S24</fullName>
    </recommendedName>
</protein>
<keyword evidence="7" id="KW-0472">Membrane</keyword>
<dbReference type="KEGG" id="beq:BEWA_005310"/>
<dbReference type="GO" id="GO:0003735">
    <property type="term" value="F:structural constituent of ribosome"/>
    <property type="evidence" value="ECO:0007669"/>
    <property type="project" value="InterPro"/>
</dbReference>
<dbReference type="HAMAP" id="MF_00545">
    <property type="entry name" value="Ribosomal_eS24"/>
    <property type="match status" value="1"/>
</dbReference>
<dbReference type="OrthoDB" id="10251131at2759"/>
<evidence type="ECO:0000256" key="2">
    <source>
        <dbReference type="ARBA" id="ARBA00022980"/>
    </source>
</evidence>
<dbReference type="Pfam" id="PF01282">
    <property type="entry name" value="Ribosomal_S24e"/>
    <property type="match status" value="1"/>
</dbReference>
<reference evidence="8 9" key="1">
    <citation type="journal article" date="2012" name="BMC Genomics">
        <title>Comparative genomic analysis and phylogenetic position of Theileria equi.</title>
        <authorList>
            <person name="Kappmeyer L.S."/>
            <person name="Thiagarajan M."/>
            <person name="Herndon D.R."/>
            <person name="Ramsay J.D."/>
            <person name="Caler E."/>
            <person name="Djikeng A."/>
            <person name="Gillespie J.J."/>
            <person name="Lau A.O."/>
            <person name="Roalson E.H."/>
            <person name="Silva J.C."/>
            <person name="Silva M.G."/>
            <person name="Suarez C.E."/>
            <person name="Ueti M.W."/>
            <person name="Nene V.M."/>
            <person name="Mealey R.H."/>
            <person name="Knowles D.P."/>
            <person name="Brayton K.A."/>
        </authorList>
    </citation>
    <scope>NUCLEOTIDE SEQUENCE [LARGE SCALE GENOMIC DNA]</scope>
    <source>
        <strain evidence="8 9">WA</strain>
    </source>
</reference>
<dbReference type="VEuPathDB" id="PiroplasmaDB:BEWA_005310"/>